<dbReference type="GO" id="GO:0005829">
    <property type="term" value="C:cytosol"/>
    <property type="evidence" value="ECO:0007669"/>
    <property type="project" value="TreeGrafter"/>
</dbReference>
<keyword evidence="2" id="KW-0808">Transferase</keyword>
<dbReference type="InterPro" id="IPR006205">
    <property type="entry name" value="Mev_gal_kin"/>
</dbReference>
<protein>
    <recommendedName>
        <fullName evidence="5">GHMP kinase C-terminal domain-containing protein</fullName>
    </recommendedName>
</protein>
<dbReference type="GO" id="GO:0019287">
    <property type="term" value="P:isopentenyl diphosphate biosynthetic process, mevalonate pathway"/>
    <property type="evidence" value="ECO:0007669"/>
    <property type="project" value="TreeGrafter"/>
</dbReference>
<evidence type="ECO:0000313" key="6">
    <source>
        <dbReference type="EMBL" id="CAF4235284.1"/>
    </source>
</evidence>
<dbReference type="GO" id="GO:0004496">
    <property type="term" value="F:mevalonate kinase activity"/>
    <property type="evidence" value="ECO:0007669"/>
    <property type="project" value="InterPro"/>
</dbReference>
<dbReference type="EMBL" id="CAJOAZ010011318">
    <property type="protein sequence ID" value="CAF4235284.1"/>
    <property type="molecule type" value="Genomic_DNA"/>
</dbReference>
<name>A0A820DPZ7_9BILA</name>
<keyword evidence="1" id="KW-0963">Cytoplasm</keyword>
<keyword evidence="3" id="KW-0418">Kinase</keyword>
<evidence type="ECO:0000259" key="5">
    <source>
        <dbReference type="Pfam" id="PF08544"/>
    </source>
</evidence>
<gene>
    <name evidence="6" type="ORF">OXD698_LOCUS42623</name>
</gene>
<comment type="caution">
    <text evidence="6">The sequence shown here is derived from an EMBL/GenBank/DDBJ whole genome shotgun (WGS) entry which is preliminary data.</text>
</comment>
<dbReference type="InterPro" id="IPR013750">
    <property type="entry name" value="GHMP_kinase_C_dom"/>
</dbReference>
<feature type="domain" description="GHMP kinase C-terminal" evidence="5">
    <location>
        <begin position="40"/>
        <end position="102"/>
    </location>
</feature>
<evidence type="ECO:0000313" key="7">
    <source>
        <dbReference type="Proteomes" id="UP000663844"/>
    </source>
</evidence>
<accession>A0A820DPZ7</accession>
<sequence length="130" mass="14620">KSTKRMVSLVRTFIENNPHEGEQILNDIELCVDNMIEHPDEINQLFQRNQQLLKCIGVSIPEIDNIIETLLKKNISTKITGAGGGGCLIALTHSFTKEEILDLLKDHPIKSVQFVQCGVEGLKEEQTFFS</sequence>
<reference evidence="6" key="1">
    <citation type="submission" date="2021-02" db="EMBL/GenBank/DDBJ databases">
        <authorList>
            <person name="Nowell W R."/>
        </authorList>
    </citation>
    <scope>NUCLEOTIDE SEQUENCE</scope>
</reference>
<evidence type="ECO:0000256" key="2">
    <source>
        <dbReference type="ARBA" id="ARBA00022679"/>
    </source>
</evidence>
<evidence type="ECO:0000256" key="1">
    <source>
        <dbReference type="ARBA" id="ARBA00022490"/>
    </source>
</evidence>
<organism evidence="6 7">
    <name type="scientific">Adineta steineri</name>
    <dbReference type="NCBI Taxonomy" id="433720"/>
    <lineage>
        <taxon>Eukaryota</taxon>
        <taxon>Metazoa</taxon>
        <taxon>Spiralia</taxon>
        <taxon>Gnathifera</taxon>
        <taxon>Rotifera</taxon>
        <taxon>Eurotatoria</taxon>
        <taxon>Bdelloidea</taxon>
        <taxon>Adinetida</taxon>
        <taxon>Adinetidae</taxon>
        <taxon>Adineta</taxon>
    </lineage>
</organism>
<dbReference type="InterPro" id="IPR036554">
    <property type="entry name" value="GHMP_kinase_C_sf"/>
</dbReference>
<keyword evidence="4" id="KW-0460">Magnesium</keyword>
<evidence type="ECO:0000256" key="4">
    <source>
        <dbReference type="ARBA" id="ARBA00022842"/>
    </source>
</evidence>
<dbReference type="Pfam" id="PF08544">
    <property type="entry name" value="GHMP_kinases_C"/>
    <property type="match status" value="1"/>
</dbReference>
<dbReference type="SUPFAM" id="SSF55060">
    <property type="entry name" value="GHMP Kinase, C-terminal domain"/>
    <property type="match status" value="1"/>
</dbReference>
<dbReference type="AlphaFoldDB" id="A0A820DPZ7"/>
<evidence type="ECO:0000256" key="3">
    <source>
        <dbReference type="ARBA" id="ARBA00022777"/>
    </source>
</evidence>
<dbReference type="PANTHER" id="PTHR43290:SF2">
    <property type="entry name" value="MEVALONATE KINASE"/>
    <property type="match status" value="1"/>
</dbReference>
<dbReference type="Proteomes" id="UP000663844">
    <property type="component" value="Unassembled WGS sequence"/>
</dbReference>
<feature type="non-terminal residue" evidence="6">
    <location>
        <position position="1"/>
    </location>
</feature>
<dbReference type="Gene3D" id="3.30.70.890">
    <property type="entry name" value="GHMP kinase, C-terminal domain"/>
    <property type="match status" value="1"/>
</dbReference>
<dbReference type="PANTHER" id="PTHR43290">
    <property type="entry name" value="MEVALONATE KINASE"/>
    <property type="match status" value="1"/>
</dbReference>
<dbReference type="GO" id="GO:0005524">
    <property type="term" value="F:ATP binding"/>
    <property type="evidence" value="ECO:0007669"/>
    <property type="project" value="InterPro"/>
</dbReference>
<proteinExistence type="predicted"/>